<dbReference type="AlphaFoldDB" id="A0AAD9QPA5"/>
<evidence type="ECO:0000313" key="2">
    <source>
        <dbReference type="EMBL" id="KAK2564926.1"/>
    </source>
</evidence>
<dbReference type="EMBL" id="JARQWQ010000021">
    <property type="protein sequence ID" value="KAK2564926.1"/>
    <property type="molecule type" value="Genomic_DNA"/>
</dbReference>
<feature type="region of interest" description="Disordered" evidence="1">
    <location>
        <begin position="1"/>
        <end position="94"/>
    </location>
</feature>
<organism evidence="2 3">
    <name type="scientific">Acropora cervicornis</name>
    <name type="common">Staghorn coral</name>
    <dbReference type="NCBI Taxonomy" id="6130"/>
    <lineage>
        <taxon>Eukaryota</taxon>
        <taxon>Metazoa</taxon>
        <taxon>Cnidaria</taxon>
        <taxon>Anthozoa</taxon>
        <taxon>Hexacorallia</taxon>
        <taxon>Scleractinia</taxon>
        <taxon>Astrocoeniina</taxon>
        <taxon>Acroporidae</taxon>
        <taxon>Acropora</taxon>
    </lineage>
</organism>
<name>A0AAD9QPA5_ACRCE</name>
<feature type="compositionally biased region" description="Basic and acidic residues" evidence="1">
    <location>
        <begin position="22"/>
        <end position="39"/>
    </location>
</feature>
<dbReference type="Proteomes" id="UP001249851">
    <property type="component" value="Unassembled WGS sequence"/>
</dbReference>
<accession>A0AAD9QPA5</accession>
<reference evidence="2" key="1">
    <citation type="journal article" date="2023" name="G3 (Bethesda)">
        <title>Whole genome assembly and annotation of the endangered Caribbean coral Acropora cervicornis.</title>
        <authorList>
            <person name="Selwyn J.D."/>
            <person name="Vollmer S.V."/>
        </authorList>
    </citation>
    <scope>NUCLEOTIDE SEQUENCE</scope>
    <source>
        <strain evidence="2">K2</strain>
    </source>
</reference>
<proteinExistence type="predicted"/>
<feature type="compositionally biased region" description="Polar residues" evidence="1">
    <location>
        <begin position="165"/>
        <end position="174"/>
    </location>
</feature>
<keyword evidence="3" id="KW-1185">Reference proteome</keyword>
<evidence type="ECO:0000256" key="1">
    <source>
        <dbReference type="SAM" id="MobiDB-lite"/>
    </source>
</evidence>
<gene>
    <name evidence="2" type="ORF">P5673_011635</name>
</gene>
<sequence length="174" mass="19251">MSSGLKGRLFGGVKVKRARSFSGREKQKWSPSKEIKEDTATSVSDSEAKGHGRRPRRRTTGGSDVEKDLERAKRLQQQGQSSEHDTQAAQTLSRQQIISMVKKRFGLRADEVGENKANGIQEDIVAASTSSQVTTSSPKQQRYQVLLDRPGTYPTMPRKEENHVSHTTSTPGIS</sequence>
<protein>
    <submittedName>
        <fullName evidence="2">Uncharacterized protein</fullName>
    </submittedName>
</protein>
<evidence type="ECO:0000313" key="3">
    <source>
        <dbReference type="Proteomes" id="UP001249851"/>
    </source>
</evidence>
<reference evidence="2" key="2">
    <citation type="journal article" date="2023" name="Science">
        <title>Genomic signatures of disease resistance in endangered staghorn corals.</title>
        <authorList>
            <person name="Vollmer S.V."/>
            <person name="Selwyn J.D."/>
            <person name="Despard B.A."/>
            <person name="Roesel C.L."/>
        </authorList>
    </citation>
    <scope>NUCLEOTIDE SEQUENCE</scope>
    <source>
        <strain evidence="2">K2</strain>
    </source>
</reference>
<feature type="compositionally biased region" description="Polar residues" evidence="1">
    <location>
        <begin position="75"/>
        <end position="94"/>
    </location>
</feature>
<feature type="compositionally biased region" description="Basic and acidic residues" evidence="1">
    <location>
        <begin position="64"/>
        <end position="73"/>
    </location>
</feature>
<comment type="caution">
    <text evidence="2">The sequence shown here is derived from an EMBL/GenBank/DDBJ whole genome shotgun (WGS) entry which is preliminary data.</text>
</comment>
<feature type="region of interest" description="Disordered" evidence="1">
    <location>
        <begin position="150"/>
        <end position="174"/>
    </location>
</feature>